<dbReference type="Proteomes" id="UP000821845">
    <property type="component" value="Chromosome 10"/>
</dbReference>
<accession>A0ACB7T5Y9</accession>
<evidence type="ECO:0000313" key="1">
    <source>
        <dbReference type="EMBL" id="KAH6942556.1"/>
    </source>
</evidence>
<evidence type="ECO:0000313" key="2">
    <source>
        <dbReference type="Proteomes" id="UP000821845"/>
    </source>
</evidence>
<sequence length="135" mass="14286">MANSCCQALQSQIGACRASCCIPTGVKPDENAAAQGRRDRSMAEAKIIRGAEMPPLPKDDAKIIVRSRGGLNIGKVAPTVVAEAIRNAVGIDLAKRDSDTVCPNFQQNIMVVSNPSSENATRCQGRVHCHKTSVA</sequence>
<organism evidence="1 2">
    <name type="scientific">Hyalomma asiaticum</name>
    <name type="common">Tick</name>
    <dbReference type="NCBI Taxonomy" id="266040"/>
    <lineage>
        <taxon>Eukaryota</taxon>
        <taxon>Metazoa</taxon>
        <taxon>Ecdysozoa</taxon>
        <taxon>Arthropoda</taxon>
        <taxon>Chelicerata</taxon>
        <taxon>Arachnida</taxon>
        <taxon>Acari</taxon>
        <taxon>Parasitiformes</taxon>
        <taxon>Ixodida</taxon>
        <taxon>Ixodoidea</taxon>
        <taxon>Ixodidae</taxon>
        <taxon>Hyalomminae</taxon>
        <taxon>Hyalomma</taxon>
    </lineage>
</organism>
<dbReference type="EMBL" id="CM023490">
    <property type="protein sequence ID" value="KAH6942556.1"/>
    <property type="molecule type" value="Genomic_DNA"/>
</dbReference>
<name>A0ACB7T5Y9_HYAAI</name>
<proteinExistence type="predicted"/>
<protein>
    <submittedName>
        <fullName evidence="1">Uncharacterized protein</fullName>
    </submittedName>
</protein>
<gene>
    <name evidence="1" type="ORF">HPB50_007859</name>
</gene>
<comment type="caution">
    <text evidence="1">The sequence shown here is derived from an EMBL/GenBank/DDBJ whole genome shotgun (WGS) entry which is preliminary data.</text>
</comment>
<reference evidence="1" key="1">
    <citation type="submission" date="2020-05" db="EMBL/GenBank/DDBJ databases">
        <title>Large-scale comparative analyses of tick genomes elucidate their genetic diversity and vector capacities.</title>
        <authorList>
            <person name="Jia N."/>
            <person name="Wang J."/>
            <person name="Shi W."/>
            <person name="Du L."/>
            <person name="Sun Y."/>
            <person name="Zhan W."/>
            <person name="Jiang J."/>
            <person name="Wang Q."/>
            <person name="Zhang B."/>
            <person name="Ji P."/>
            <person name="Sakyi L.B."/>
            <person name="Cui X."/>
            <person name="Yuan T."/>
            <person name="Jiang B."/>
            <person name="Yang W."/>
            <person name="Lam T.T.-Y."/>
            <person name="Chang Q."/>
            <person name="Ding S."/>
            <person name="Wang X."/>
            <person name="Zhu J."/>
            <person name="Ruan X."/>
            <person name="Zhao L."/>
            <person name="Wei J."/>
            <person name="Que T."/>
            <person name="Du C."/>
            <person name="Cheng J."/>
            <person name="Dai P."/>
            <person name="Han X."/>
            <person name="Huang E."/>
            <person name="Gao Y."/>
            <person name="Liu J."/>
            <person name="Shao H."/>
            <person name="Ye R."/>
            <person name="Li L."/>
            <person name="Wei W."/>
            <person name="Wang X."/>
            <person name="Wang C."/>
            <person name="Yang T."/>
            <person name="Huo Q."/>
            <person name="Li W."/>
            <person name="Guo W."/>
            <person name="Chen H."/>
            <person name="Zhou L."/>
            <person name="Ni X."/>
            <person name="Tian J."/>
            <person name="Zhou Y."/>
            <person name="Sheng Y."/>
            <person name="Liu T."/>
            <person name="Pan Y."/>
            <person name="Xia L."/>
            <person name="Li J."/>
            <person name="Zhao F."/>
            <person name="Cao W."/>
        </authorList>
    </citation>
    <scope>NUCLEOTIDE SEQUENCE</scope>
    <source>
        <strain evidence="1">Hyas-2018</strain>
    </source>
</reference>
<keyword evidence="2" id="KW-1185">Reference proteome</keyword>